<keyword evidence="3 11" id="KW-0378">Hydrolase</keyword>
<dbReference type="InterPro" id="IPR027417">
    <property type="entry name" value="P-loop_NTPase"/>
</dbReference>
<dbReference type="Gene3D" id="1.10.486.10">
    <property type="entry name" value="PCRA, domain 4"/>
    <property type="match status" value="1"/>
</dbReference>
<reference evidence="15 16" key="1">
    <citation type="journal article" date="2016" name="Mol. Biol. Evol.">
        <title>Comparative Genomics of Early-Diverging Mushroom-Forming Fungi Provides Insights into the Origins of Lignocellulose Decay Capabilities.</title>
        <authorList>
            <person name="Nagy L.G."/>
            <person name="Riley R."/>
            <person name="Tritt A."/>
            <person name="Adam C."/>
            <person name="Daum C."/>
            <person name="Floudas D."/>
            <person name="Sun H."/>
            <person name="Yadav J.S."/>
            <person name="Pangilinan J."/>
            <person name="Larsson K.H."/>
            <person name="Matsuura K."/>
            <person name="Barry K."/>
            <person name="Labutti K."/>
            <person name="Kuo R."/>
            <person name="Ohm R.A."/>
            <person name="Bhattacharya S.S."/>
            <person name="Shirouzu T."/>
            <person name="Yoshinaga Y."/>
            <person name="Martin F.M."/>
            <person name="Grigoriev I.V."/>
            <person name="Hibbett D.S."/>
        </authorList>
    </citation>
    <scope>NUCLEOTIDE SEQUENCE [LARGE SCALE GENOMIC DNA]</scope>
    <source>
        <strain evidence="15 16">93-53</strain>
    </source>
</reference>
<dbReference type="InterPro" id="IPR014017">
    <property type="entry name" value="DNA_helicase_UvrD-like_C"/>
</dbReference>
<evidence type="ECO:0000256" key="3">
    <source>
        <dbReference type="ARBA" id="ARBA00022801"/>
    </source>
</evidence>
<dbReference type="Proteomes" id="UP000076871">
    <property type="component" value="Unassembled WGS sequence"/>
</dbReference>
<dbReference type="SUPFAM" id="SSF52540">
    <property type="entry name" value="P-loop containing nucleoside triphosphate hydrolases"/>
    <property type="match status" value="1"/>
</dbReference>
<dbReference type="GO" id="GO:0016787">
    <property type="term" value="F:hydrolase activity"/>
    <property type="evidence" value="ECO:0007669"/>
    <property type="project" value="UniProtKB-UniRule"/>
</dbReference>
<feature type="compositionally biased region" description="Basic and acidic residues" evidence="12">
    <location>
        <begin position="574"/>
        <end position="592"/>
    </location>
</feature>
<dbReference type="GO" id="GO:0005524">
    <property type="term" value="F:ATP binding"/>
    <property type="evidence" value="ECO:0007669"/>
    <property type="project" value="UniProtKB-UniRule"/>
</dbReference>
<evidence type="ECO:0000313" key="15">
    <source>
        <dbReference type="EMBL" id="KZT02552.1"/>
    </source>
</evidence>
<evidence type="ECO:0000256" key="8">
    <source>
        <dbReference type="ARBA" id="ARBA00034617"/>
    </source>
</evidence>
<evidence type="ECO:0000256" key="12">
    <source>
        <dbReference type="SAM" id="MobiDB-lite"/>
    </source>
</evidence>
<dbReference type="STRING" id="1314785.A0A165CCA5"/>
<accession>A0A165CCA5</accession>
<keyword evidence="16" id="KW-1185">Reference proteome</keyword>
<evidence type="ECO:0000256" key="7">
    <source>
        <dbReference type="ARBA" id="ARBA00023235"/>
    </source>
</evidence>
<dbReference type="PANTHER" id="PTHR11070:SF2">
    <property type="entry name" value="ATP-DEPENDENT DNA HELICASE SRS2"/>
    <property type="match status" value="1"/>
</dbReference>
<dbReference type="InParanoid" id="A0A165CCA5"/>
<feature type="compositionally biased region" description="Polar residues" evidence="12">
    <location>
        <begin position="814"/>
        <end position="837"/>
    </location>
</feature>
<evidence type="ECO:0000256" key="9">
    <source>
        <dbReference type="ARBA" id="ARBA00034808"/>
    </source>
</evidence>
<sequence>MFHARQLSKLAGPRRMMAHYYLENLNEAQRKAVRHPPNVPLQILAGPGSGKTKVLTSRIAHLIMGHGLSPHEICAVTFTNKAAAEMRVRLSRLIGEDNTSKVTMGTFHALCARFLRVHASVIGLEHNFTVCDADESKKMIKTCYETYKDVLEDSGIVIAEAAVASIISKAKAEGHSAADFLKKCRHITQSIRKSSSNAPGTRKIDNIHAVVAKVYQKYQDHLRAANSLDFDDLLMYGVELLSRDPTISEWCRHILVDEFQDTNDVQFKLMQHIATSSRCVTIVGDPDQSIYGWRSANTENLSKMQKAFPLTRQIFLEQNYRSTASILNASMAIVEQVEDRIPKTLRHTHAGGLKPVLQRFYDGREESAFIVRGIIKKLVAATGGMLRWGDFAILLRFNAYSRPFESALQSQGIPCRVLRGYKFSDRAEVKDIVAYLQLVDNPKYSPAFDRIINIPRRGIGNKALSEIYALATQEKISPMEVAECVHAGHVGDPKSALRQKVTSFVKIILELRRQANKGASASDLIRSMLELSDYGKHLRSQPDWEDRWENVQELISFAAEFQPESPTSSSDLTQTKESHLKEARQVPGEKDSLASTEEPPLRAFIQAMGISNDAESGDDDIRDQKVNIATCHAAKGLEWPVVIIPAMEEGTFPAPHSDDRDEERRLLYVACTRAQCLLYVTHADRRMIAGKYQTKRMSRFLSTVLENDPELFTDEQGRFLGSDLEQLAQMLGREVPDKHEIERRMAAYNAAMEPCSTGDHQDFFAGRSSELPLNAWTSTEFISAKASVEGRLPTRPSHPQQNSRPLSPSRRPNLDSSSALLTSRPQSSTTSQFQQEVPPSAMKAIRKETFSSSGNAEPAIAKEIPPAMPLATTNQTRAPPRTGSSAAGPSAHGKPNAPSTATLTGGKRRLGMSRTAVGYPNKKFKPPGGLP</sequence>
<evidence type="ECO:0000256" key="2">
    <source>
        <dbReference type="ARBA" id="ARBA00022741"/>
    </source>
</evidence>
<dbReference type="GO" id="GO:0005634">
    <property type="term" value="C:nucleus"/>
    <property type="evidence" value="ECO:0007669"/>
    <property type="project" value="TreeGrafter"/>
</dbReference>
<comment type="similarity">
    <text evidence="1">Belongs to the helicase family. UvrD subfamily.</text>
</comment>
<dbReference type="PROSITE" id="PS51217">
    <property type="entry name" value="UVRD_HELICASE_CTER"/>
    <property type="match status" value="1"/>
</dbReference>
<dbReference type="Gene3D" id="3.40.50.300">
    <property type="entry name" value="P-loop containing nucleotide triphosphate hydrolases"/>
    <property type="match status" value="2"/>
</dbReference>
<evidence type="ECO:0000259" key="13">
    <source>
        <dbReference type="PROSITE" id="PS51198"/>
    </source>
</evidence>
<dbReference type="PROSITE" id="PS51198">
    <property type="entry name" value="UVRD_HELICASE_ATP_BIND"/>
    <property type="match status" value="1"/>
</dbReference>
<evidence type="ECO:0000256" key="4">
    <source>
        <dbReference type="ARBA" id="ARBA00022806"/>
    </source>
</evidence>
<dbReference type="GO" id="GO:0043138">
    <property type="term" value="F:3'-5' DNA helicase activity"/>
    <property type="evidence" value="ECO:0007669"/>
    <property type="project" value="UniProtKB-EC"/>
</dbReference>
<dbReference type="AlphaFoldDB" id="A0A165CCA5"/>
<evidence type="ECO:0000256" key="11">
    <source>
        <dbReference type="PROSITE-ProRule" id="PRU00560"/>
    </source>
</evidence>
<feature type="region of interest" description="Disordered" evidence="12">
    <location>
        <begin position="789"/>
        <end position="931"/>
    </location>
</feature>
<organism evidence="15 16">
    <name type="scientific">Laetiporus sulphureus 93-53</name>
    <dbReference type="NCBI Taxonomy" id="1314785"/>
    <lineage>
        <taxon>Eukaryota</taxon>
        <taxon>Fungi</taxon>
        <taxon>Dikarya</taxon>
        <taxon>Basidiomycota</taxon>
        <taxon>Agaricomycotina</taxon>
        <taxon>Agaricomycetes</taxon>
        <taxon>Polyporales</taxon>
        <taxon>Laetiporus</taxon>
    </lineage>
</organism>
<dbReference type="RefSeq" id="XP_040760292.1">
    <property type="nucleotide sequence ID" value="XM_040906604.1"/>
</dbReference>
<dbReference type="EC" id="5.6.2.4" evidence="9"/>
<comment type="catalytic activity">
    <reaction evidence="10">
        <text>ATP + H2O = ADP + phosphate + H(+)</text>
        <dbReference type="Rhea" id="RHEA:13065"/>
        <dbReference type="ChEBI" id="CHEBI:15377"/>
        <dbReference type="ChEBI" id="CHEBI:15378"/>
        <dbReference type="ChEBI" id="CHEBI:30616"/>
        <dbReference type="ChEBI" id="CHEBI:43474"/>
        <dbReference type="ChEBI" id="CHEBI:456216"/>
        <dbReference type="EC" id="5.6.2.4"/>
    </reaction>
</comment>
<dbReference type="OrthoDB" id="1470711at2759"/>
<dbReference type="Gene3D" id="1.10.10.160">
    <property type="match status" value="1"/>
</dbReference>
<feature type="compositionally biased region" description="Polar residues" evidence="12">
    <location>
        <begin position="871"/>
        <end position="887"/>
    </location>
</feature>
<dbReference type="PANTHER" id="PTHR11070">
    <property type="entry name" value="UVRD / RECB / PCRA DNA HELICASE FAMILY MEMBER"/>
    <property type="match status" value="1"/>
</dbReference>
<dbReference type="InterPro" id="IPR000212">
    <property type="entry name" value="DNA_helicase_UvrD/REP"/>
</dbReference>
<dbReference type="GO" id="GO:0000725">
    <property type="term" value="P:recombinational repair"/>
    <property type="evidence" value="ECO:0007669"/>
    <property type="project" value="TreeGrafter"/>
</dbReference>
<feature type="domain" description="UvrD-like helicase ATP-binding" evidence="13">
    <location>
        <begin position="24"/>
        <end position="323"/>
    </location>
</feature>
<dbReference type="Pfam" id="PF13361">
    <property type="entry name" value="UvrD_C"/>
    <property type="match status" value="1"/>
</dbReference>
<keyword evidence="5 11" id="KW-0067">ATP-binding</keyword>
<feature type="compositionally biased region" description="Polar residues" evidence="12">
    <location>
        <begin position="797"/>
        <end position="806"/>
    </location>
</feature>
<evidence type="ECO:0000256" key="1">
    <source>
        <dbReference type="ARBA" id="ARBA00009922"/>
    </source>
</evidence>
<evidence type="ECO:0000256" key="10">
    <source>
        <dbReference type="ARBA" id="ARBA00048988"/>
    </source>
</evidence>
<protein>
    <recommendedName>
        <fullName evidence="9">DNA 3'-5' helicase</fullName>
        <ecNumber evidence="9">5.6.2.4</ecNumber>
    </recommendedName>
</protein>
<proteinExistence type="inferred from homology"/>
<dbReference type="GO" id="GO:0003677">
    <property type="term" value="F:DNA binding"/>
    <property type="evidence" value="ECO:0007669"/>
    <property type="project" value="UniProtKB-KW"/>
</dbReference>
<evidence type="ECO:0000313" key="16">
    <source>
        <dbReference type="Proteomes" id="UP000076871"/>
    </source>
</evidence>
<dbReference type="InterPro" id="IPR013986">
    <property type="entry name" value="DExx_box_DNA_helicase_dom_sf"/>
</dbReference>
<comment type="catalytic activity">
    <reaction evidence="8">
        <text>Couples ATP hydrolysis with the unwinding of duplex DNA by translocating in the 3'-5' direction.</text>
        <dbReference type="EC" id="5.6.2.4"/>
    </reaction>
</comment>
<evidence type="ECO:0000256" key="5">
    <source>
        <dbReference type="ARBA" id="ARBA00022840"/>
    </source>
</evidence>
<keyword evidence="6" id="KW-0238">DNA-binding</keyword>
<feature type="region of interest" description="Disordered" evidence="12">
    <location>
        <begin position="560"/>
        <end position="597"/>
    </location>
</feature>
<feature type="domain" description="UvrD-like helicase C-terminal" evidence="14">
    <location>
        <begin position="324"/>
        <end position="636"/>
    </location>
</feature>
<evidence type="ECO:0000259" key="14">
    <source>
        <dbReference type="PROSITE" id="PS51217"/>
    </source>
</evidence>
<dbReference type="GeneID" id="63823633"/>
<dbReference type="InterPro" id="IPR014016">
    <property type="entry name" value="UvrD-like_ATP-bd"/>
</dbReference>
<dbReference type="EMBL" id="KV427651">
    <property type="protein sequence ID" value="KZT02552.1"/>
    <property type="molecule type" value="Genomic_DNA"/>
</dbReference>
<keyword evidence="2 11" id="KW-0547">Nucleotide-binding</keyword>
<dbReference type="Pfam" id="PF00580">
    <property type="entry name" value="UvrD-helicase"/>
    <property type="match status" value="1"/>
</dbReference>
<keyword evidence="4 11" id="KW-0347">Helicase</keyword>
<gene>
    <name evidence="15" type="ORF">LAESUDRAFT_705903</name>
</gene>
<name>A0A165CCA5_9APHY</name>
<feature type="binding site" evidence="11">
    <location>
        <begin position="45"/>
        <end position="52"/>
    </location>
    <ligand>
        <name>ATP</name>
        <dbReference type="ChEBI" id="CHEBI:30616"/>
    </ligand>
</feature>
<feature type="compositionally biased region" description="Low complexity" evidence="12">
    <location>
        <begin position="856"/>
        <end position="865"/>
    </location>
</feature>
<dbReference type="CDD" id="cd17932">
    <property type="entry name" value="DEXQc_UvrD"/>
    <property type="match status" value="1"/>
</dbReference>
<evidence type="ECO:0000256" key="6">
    <source>
        <dbReference type="ARBA" id="ARBA00023125"/>
    </source>
</evidence>
<feature type="compositionally biased region" description="Polar residues" evidence="12">
    <location>
        <begin position="564"/>
        <end position="573"/>
    </location>
</feature>
<keyword evidence="7" id="KW-0413">Isomerase</keyword>
<dbReference type="FunCoup" id="A0A165CCA5">
    <property type="interactions" value="288"/>
</dbReference>